<dbReference type="GO" id="GO:0004553">
    <property type="term" value="F:hydrolase activity, hydrolyzing O-glycosyl compounds"/>
    <property type="evidence" value="ECO:0007669"/>
    <property type="project" value="InterPro"/>
</dbReference>
<dbReference type="PROSITE" id="PS51762">
    <property type="entry name" value="GH16_2"/>
    <property type="match status" value="1"/>
</dbReference>
<name>A0A6A6UD09_9PEZI</name>
<organism evidence="3 4">
    <name type="scientific">Microthyrium microscopicum</name>
    <dbReference type="NCBI Taxonomy" id="703497"/>
    <lineage>
        <taxon>Eukaryota</taxon>
        <taxon>Fungi</taxon>
        <taxon>Dikarya</taxon>
        <taxon>Ascomycota</taxon>
        <taxon>Pezizomycotina</taxon>
        <taxon>Dothideomycetes</taxon>
        <taxon>Dothideomycetes incertae sedis</taxon>
        <taxon>Microthyriales</taxon>
        <taxon>Microthyriaceae</taxon>
        <taxon>Microthyrium</taxon>
    </lineage>
</organism>
<evidence type="ECO:0000256" key="1">
    <source>
        <dbReference type="SAM" id="SignalP"/>
    </source>
</evidence>
<dbReference type="Proteomes" id="UP000799302">
    <property type="component" value="Unassembled WGS sequence"/>
</dbReference>
<dbReference type="InterPro" id="IPR013320">
    <property type="entry name" value="ConA-like_dom_sf"/>
</dbReference>
<feature type="domain" description="GH16" evidence="2">
    <location>
        <begin position="13"/>
        <end position="219"/>
    </location>
</feature>
<dbReference type="AlphaFoldDB" id="A0A6A6UD09"/>
<keyword evidence="1" id="KW-0732">Signal</keyword>
<feature type="signal peptide" evidence="1">
    <location>
        <begin position="1"/>
        <end position="16"/>
    </location>
</feature>
<dbReference type="InterPro" id="IPR000757">
    <property type="entry name" value="Beta-glucanase-like"/>
</dbReference>
<sequence length="219" mass="24476">MHSLWLLSTFLLTVWSQQTQTWHTLLGEESFSSQNEFEKSWAYLYPWGSDHNGAARMDKAHVHLANGVVTITAQKISGQPDAKHGGKNIKINYLSGAIHAKQHFKVSASGGLDFIGEFKAPVARGTWPAFWLTADSGWPPEVDLAEWKGSGKISFNTFNTSKIVSAKDVGYPSPGEWHKFKTELRAMNNKKDVEIKFYMDSKLVTTQHASGYVGKGMWL</sequence>
<dbReference type="GO" id="GO:0005975">
    <property type="term" value="P:carbohydrate metabolic process"/>
    <property type="evidence" value="ECO:0007669"/>
    <property type="project" value="InterPro"/>
</dbReference>
<evidence type="ECO:0000313" key="3">
    <source>
        <dbReference type="EMBL" id="KAF2670169.1"/>
    </source>
</evidence>
<evidence type="ECO:0000259" key="2">
    <source>
        <dbReference type="PROSITE" id="PS51762"/>
    </source>
</evidence>
<dbReference type="Gene3D" id="2.60.120.200">
    <property type="match status" value="1"/>
</dbReference>
<keyword evidence="3" id="KW-0378">Hydrolase</keyword>
<accession>A0A6A6UD09</accession>
<protein>
    <submittedName>
        <fullName evidence="3">Glycoside hydrolase family 16 protein</fullName>
    </submittedName>
</protein>
<reference evidence="3" key="1">
    <citation type="journal article" date="2020" name="Stud. Mycol.">
        <title>101 Dothideomycetes genomes: a test case for predicting lifestyles and emergence of pathogens.</title>
        <authorList>
            <person name="Haridas S."/>
            <person name="Albert R."/>
            <person name="Binder M."/>
            <person name="Bloem J."/>
            <person name="Labutti K."/>
            <person name="Salamov A."/>
            <person name="Andreopoulos B."/>
            <person name="Baker S."/>
            <person name="Barry K."/>
            <person name="Bills G."/>
            <person name="Bluhm B."/>
            <person name="Cannon C."/>
            <person name="Castanera R."/>
            <person name="Culley D."/>
            <person name="Daum C."/>
            <person name="Ezra D."/>
            <person name="Gonzalez J."/>
            <person name="Henrissat B."/>
            <person name="Kuo A."/>
            <person name="Liang C."/>
            <person name="Lipzen A."/>
            <person name="Lutzoni F."/>
            <person name="Magnuson J."/>
            <person name="Mondo S."/>
            <person name="Nolan M."/>
            <person name="Ohm R."/>
            <person name="Pangilinan J."/>
            <person name="Park H.-J."/>
            <person name="Ramirez L."/>
            <person name="Alfaro M."/>
            <person name="Sun H."/>
            <person name="Tritt A."/>
            <person name="Yoshinaga Y."/>
            <person name="Zwiers L.-H."/>
            <person name="Turgeon B."/>
            <person name="Goodwin S."/>
            <person name="Spatafora J."/>
            <person name="Crous P."/>
            <person name="Grigoriev I."/>
        </authorList>
    </citation>
    <scope>NUCLEOTIDE SEQUENCE</scope>
    <source>
        <strain evidence="3">CBS 115976</strain>
    </source>
</reference>
<gene>
    <name evidence="3" type="ORF">BT63DRAFT_469772</name>
</gene>
<feature type="chain" id="PRO_5025337379" evidence="1">
    <location>
        <begin position="17"/>
        <end position="219"/>
    </location>
</feature>
<evidence type="ECO:0000313" key="4">
    <source>
        <dbReference type="Proteomes" id="UP000799302"/>
    </source>
</evidence>
<dbReference type="OrthoDB" id="4524534at2759"/>
<dbReference type="Pfam" id="PF00722">
    <property type="entry name" value="Glyco_hydro_16"/>
    <property type="match status" value="1"/>
</dbReference>
<proteinExistence type="predicted"/>
<dbReference type="SUPFAM" id="SSF49899">
    <property type="entry name" value="Concanavalin A-like lectins/glucanases"/>
    <property type="match status" value="1"/>
</dbReference>
<keyword evidence="4" id="KW-1185">Reference proteome</keyword>
<dbReference type="EMBL" id="MU004234">
    <property type="protein sequence ID" value="KAF2670169.1"/>
    <property type="molecule type" value="Genomic_DNA"/>
</dbReference>